<feature type="region of interest" description="Disordered" evidence="1">
    <location>
        <begin position="257"/>
        <end position="277"/>
    </location>
</feature>
<name>A0A0L0T5Z2_ALLM3</name>
<feature type="compositionally biased region" description="Low complexity" evidence="1">
    <location>
        <begin position="31"/>
        <end position="49"/>
    </location>
</feature>
<dbReference type="OrthoDB" id="5587494at2759"/>
<protein>
    <submittedName>
        <fullName evidence="2">Uncharacterized protein</fullName>
    </submittedName>
</protein>
<reference evidence="2 3" key="1">
    <citation type="submission" date="2009-11" db="EMBL/GenBank/DDBJ databases">
        <title>Annotation of Allomyces macrogynus ATCC 38327.</title>
        <authorList>
            <consortium name="The Broad Institute Genome Sequencing Platform"/>
            <person name="Russ C."/>
            <person name="Cuomo C."/>
            <person name="Burger G."/>
            <person name="Gray M.W."/>
            <person name="Holland P.W.H."/>
            <person name="King N."/>
            <person name="Lang F.B.F."/>
            <person name="Roger A.J."/>
            <person name="Ruiz-Trillo I."/>
            <person name="Young S.K."/>
            <person name="Zeng Q."/>
            <person name="Gargeya S."/>
            <person name="Fitzgerald M."/>
            <person name="Haas B."/>
            <person name="Abouelleil A."/>
            <person name="Alvarado L."/>
            <person name="Arachchi H.M."/>
            <person name="Berlin A."/>
            <person name="Chapman S.B."/>
            <person name="Gearin G."/>
            <person name="Goldberg J."/>
            <person name="Griggs A."/>
            <person name="Gujja S."/>
            <person name="Hansen M."/>
            <person name="Heiman D."/>
            <person name="Howarth C."/>
            <person name="Larimer J."/>
            <person name="Lui A."/>
            <person name="MacDonald P.J.P."/>
            <person name="McCowen C."/>
            <person name="Montmayeur A."/>
            <person name="Murphy C."/>
            <person name="Neiman D."/>
            <person name="Pearson M."/>
            <person name="Priest M."/>
            <person name="Roberts A."/>
            <person name="Saif S."/>
            <person name="Shea T."/>
            <person name="Sisk P."/>
            <person name="Stolte C."/>
            <person name="Sykes S."/>
            <person name="Wortman J."/>
            <person name="Nusbaum C."/>
            <person name="Birren B."/>
        </authorList>
    </citation>
    <scope>NUCLEOTIDE SEQUENCE [LARGE SCALE GENOMIC DNA]</scope>
    <source>
        <strain evidence="2 3">ATCC 38327</strain>
    </source>
</reference>
<dbReference type="AlphaFoldDB" id="A0A0L0T5Z2"/>
<keyword evidence="3" id="KW-1185">Reference proteome</keyword>
<dbReference type="Proteomes" id="UP000054350">
    <property type="component" value="Unassembled WGS sequence"/>
</dbReference>
<evidence type="ECO:0000256" key="1">
    <source>
        <dbReference type="SAM" id="MobiDB-lite"/>
    </source>
</evidence>
<dbReference type="EMBL" id="GG745364">
    <property type="protein sequence ID" value="KNE70177.1"/>
    <property type="molecule type" value="Genomic_DNA"/>
</dbReference>
<feature type="region of interest" description="Disordered" evidence="1">
    <location>
        <begin position="31"/>
        <end position="90"/>
    </location>
</feature>
<proteinExistence type="predicted"/>
<feature type="region of interest" description="Disordered" evidence="1">
    <location>
        <begin position="389"/>
        <end position="442"/>
    </location>
</feature>
<accession>A0A0L0T5Z2</accession>
<sequence length="697" mass="74004">MLPHHFQAGGLAAGPPSVDLEDIFDLEGAADDTSAATTPSAPAPVHLHPAAPPPQRSVAPAPGPHSSITPFGTAPAVPPGPTPASSAQQFPARTTAASYLPRMQLPFGNTSLLPTGSPAAALTATASTKSPVASDASQEALLRALHMLANAQSVANAAAFTPSSPPPAPVGAETTTSPLDQLMQVLEQAQFMVGQLAAATTVHPASPIQAIAPLPRALKYALVTAATLKFDETFADARNAAAFVGGKSSWREWTVTMQDPPTSKRRRAETDAADAPATDDTTPFCVLHLHVLLDGANNQPLKPKPDTIVRMHVKIELETLKRPNVPTETVFDDWHAFTARPDVVLPVRFTRVLMKSDSHRKSRLKITLTPVGSEPIVVAGMPGTILCQSRRTSDRNRSKQTADCPPAAASSLPSVPAPPTPTPVGQKSKKRTAGQLNASSTDPLTTISEELVEDVRGLIFSGGAVAEIRRILGHYTVPYDVRHDLLETVLRVHLVTNAHAPRGPWSVAEFESVVKWLSDAPGKSVWTDHMLVHDIAQRCFDRDQLHAIFSPLLVATSSPSSSTTATPANAAATALQLALVTPDKDGHTPAHRAAYCVNDEFLVLVGRVYPVALVQLNAATKRSFLHSMAGRDGAAAALLRLRDELPPEIMEQAVRAVDTYGSTPLAMAKYHAEVKNRREVQPTVAVLCEMVEAMQVA</sequence>
<dbReference type="VEuPathDB" id="FungiDB:AMAG_15148"/>
<evidence type="ECO:0000313" key="3">
    <source>
        <dbReference type="Proteomes" id="UP000054350"/>
    </source>
</evidence>
<feature type="compositionally biased region" description="Low complexity" evidence="1">
    <location>
        <begin position="405"/>
        <end position="414"/>
    </location>
</feature>
<evidence type="ECO:0000313" key="2">
    <source>
        <dbReference type="EMBL" id="KNE70177.1"/>
    </source>
</evidence>
<reference evidence="3" key="2">
    <citation type="submission" date="2009-11" db="EMBL/GenBank/DDBJ databases">
        <title>The Genome Sequence of Allomyces macrogynus strain ATCC 38327.</title>
        <authorList>
            <consortium name="The Broad Institute Genome Sequencing Platform"/>
            <person name="Russ C."/>
            <person name="Cuomo C."/>
            <person name="Shea T."/>
            <person name="Young S.K."/>
            <person name="Zeng Q."/>
            <person name="Koehrsen M."/>
            <person name="Haas B."/>
            <person name="Borodovsky M."/>
            <person name="Guigo R."/>
            <person name="Alvarado L."/>
            <person name="Berlin A."/>
            <person name="Borenstein D."/>
            <person name="Chen Z."/>
            <person name="Engels R."/>
            <person name="Freedman E."/>
            <person name="Gellesch M."/>
            <person name="Goldberg J."/>
            <person name="Griggs A."/>
            <person name="Gujja S."/>
            <person name="Heiman D."/>
            <person name="Hepburn T."/>
            <person name="Howarth C."/>
            <person name="Jen D."/>
            <person name="Larson L."/>
            <person name="Lewis B."/>
            <person name="Mehta T."/>
            <person name="Park D."/>
            <person name="Pearson M."/>
            <person name="Roberts A."/>
            <person name="Saif S."/>
            <person name="Shenoy N."/>
            <person name="Sisk P."/>
            <person name="Stolte C."/>
            <person name="Sykes S."/>
            <person name="Walk T."/>
            <person name="White J."/>
            <person name="Yandava C."/>
            <person name="Burger G."/>
            <person name="Gray M.W."/>
            <person name="Holland P.W.H."/>
            <person name="King N."/>
            <person name="Lang F.B.F."/>
            <person name="Roger A.J."/>
            <person name="Ruiz-Trillo I."/>
            <person name="Lander E."/>
            <person name="Nusbaum C."/>
        </authorList>
    </citation>
    <scope>NUCLEOTIDE SEQUENCE [LARGE SCALE GENOMIC DNA]</scope>
    <source>
        <strain evidence="3">ATCC 38327</strain>
    </source>
</reference>
<gene>
    <name evidence="2" type="ORF">AMAG_15148</name>
</gene>
<organism evidence="2 3">
    <name type="scientific">Allomyces macrogynus (strain ATCC 38327)</name>
    <name type="common">Allomyces javanicus var. macrogynus</name>
    <dbReference type="NCBI Taxonomy" id="578462"/>
    <lineage>
        <taxon>Eukaryota</taxon>
        <taxon>Fungi</taxon>
        <taxon>Fungi incertae sedis</taxon>
        <taxon>Blastocladiomycota</taxon>
        <taxon>Blastocladiomycetes</taxon>
        <taxon>Blastocladiales</taxon>
        <taxon>Blastocladiaceae</taxon>
        <taxon>Allomyces</taxon>
    </lineage>
</organism>